<keyword evidence="2" id="KW-1133">Transmembrane helix</keyword>
<feature type="region of interest" description="Disordered" evidence="1">
    <location>
        <begin position="1"/>
        <end position="24"/>
    </location>
</feature>
<evidence type="ECO:0000256" key="2">
    <source>
        <dbReference type="SAM" id="Phobius"/>
    </source>
</evidence>
<feature type="domain" description="DUF4806" evidence="3">
    <location>
        <begin position="139"/>
        <end position="210"/>
    </location>
</feature>
<name>A0ABM3JEA8_BACDO</name>
<proteinExistence type="predicted"/>
<keyword evidence="2" id="KW-0472">Membrane</keyword>
<evidence type="ECO:0000259" key="3">
    <source>
        <dbReference type="Pfam" id="PF16064"/>
    </source>
</evidence>
<sequence>MEFSFPIDTSSSENISSRQRDGEEMGTFRVAEPHSQRMATQLQHNISGDTASVLQKIIESLGRIESRQEDMRKRQEDMIKRLSALENALAEKMPERAEIQAQGQLLRECKVLSAKTHRCVSRITGEGISEEQILLQSLFPMSSEETLLKVEEHLTRQDYSDAMTAIAINLKSTKDSIEKVLQSLFSDELVWLYNYDGKAGKKALNKLKIVDITLGFNNLYFIFRYLSFMIIFHSFIFRYLSFMIIFHSFIFRYLSFMIIFHSFIFRYLSFMIIFHSFIFRYLSFIILFVSFIFRF</sequence>
<keyword evidence="2" id="KW-0812">Transmembrane</keyword>
<feature type="compositionally biased region" description="Polar residues" evidence="1">
    <location>
        <begin position="7"/>
        <end position="17"/>
    </location>
</feature>
<evidence type="ECO:0000256" key="1">
    <source>
        <dbReference type="SAM" id="MobiDB-lite"/>
    </source>
</evidence>
<dbReference type="Pfam" id="PF16064">
    <property type="entry name" value="DUF4806"/>
    <property type="match status" value="1"/>
</dbReference>
<reference evidence="4" key="1">
    <citation type="submission" date="2025-05" db="UniProtKB">
        <authorList>
            <consortium name="RefSeq"/>
        </authorList>
    </citation>
    <scope>NUCLEOTIDE SEQUENCE [LARGE SCALE GENOMIC DNA]</scope>
</reference>
<evidence type="ECO:0000313" key="5">
    <source>
        <dbReference type="RefSeq" id="XP_049307563.1"/>
    </source>
</evidence>
<feature type="transmembrane region" description="Helical" evidence="2">
    <location>
        <begin position="270"/>
        <end position="293"/>
    </location>
</feature>
<feature type="transmembrane region" description="Helical" evidence="2">
    <location>
        <begin position="244"/>
        <end position="264"/>
    </location>
</feature>
<dbReference type="GeneID" id="105233092"/>
<reference evidence="5" key="2">
    <citation type="submission" date="2025-08" db="UniProtKB">
        <authorList>
            <consortium name="RefSeq"/>
        </authorList>
    </citation>
    <scope>IDENTIFICATION</scope>
    <source>
        <tissue evidence="5">Adult</tissue>
    </source>
</reference>
<gene>
    <name evidence="5" type="primary">LOC105233092</name>
</gene>
<evidence type="ECO:0000313" key="4">
    <source>
        <dbReference type="Proteomes" id="UP001652620"/>
    </source>
</evidence>
<feature type="transmembrane region" description="Helical" evidence="2">
    <location>
        <begin position="219"/>
        <end position="237"/>
    </location>
</feature>
<organism evidence="4 5">
    <name type="scientific">Bactrocera dorsalis</name>
    <name type="common">Oriental fruit fly</name>
    <name type="synonym">Dacus dorsalis</name>
    <dbReference type="NCBI Taxonomy" id="27457"/>
    <lineage>
        <taxon>Eukaryota</taxon>
        <taxon>Metazoa</taxon>
        <taxon>Ecdysozoa</taxon>
        <taxon>Arthropoda</taxon>
        <taxon>Hexapoda</taxon>
        <taxon>Insecta</taxon>
        <taxon>Pterygota</taxon>
        <taxon>Neoptera</taxon>
        <taxon>Endopterygota</taxon>
        <taxon>Diptera</taxon>
        <taxon>Brachycera</taxon>
        <taxon>Muscomorpha</taxon>
        <taxon>Tephritoidea</taxon>
        <taxon>Tephritidae</taxon>
        <taxon>Bactrocera</taxon>
        <taxon>Bactrocera</taxon>
    </lineage>
</organism>
<dbReference type="InterPro" id="IPR032071">
    <property type="entry name" value="DUF4806"/>
</dbReference>
<protein>
    <submittedName>
        <fullName evidence="5">Uncharacterized protein LOC105233092 isoform X1</fullName>
    </submittedName>
</protein>
<dbReference type="RefSeq" id="XP_049307563.1">
    <property type="nucleotide sequence ID" value="XM_049451606.1"/>
</dbReference>
<keyword evidence="4" id="KW-1185">Reference proteome</keyword>
<dbReference type="Proteomes" id="UP001652620">
    <property type="component" value="Chromosome 1"/>
</dbReference>
<accession>A0ABM3JEA8</accession>